<sequence length="381" mass="44063">MTTLRQEREQLYFDLWEGKRPKRVPIEIMANLTYAIEYMGYSLKRELYSAEKCVEAAEKMAELIDSDNLPTIPNNESAVFRYTKAQFMVPGNDGFFQHPNISPLTQEEYPEFSKNPLDFIVKKIQPRVFGILEDDPEFGHVRINIARQVVANQFAGQVPRLMEKYQRSGAVSVGLLIWAPFDFLADYIRSFSNVLLDIRKKPEWVLEACEAILEYELKQVEMLPKPFPGTVPTILLPLHMAPFMKPSDFEKFYWPTFQRLIEGIQERGYQANMYCEENWTPHLEALNDLPGRCQIAFETSDPKKIAAVVSKKHIFANGYPTELLKTGTKEQCIDKAKELLDILAPGENYIFAITKPFLRKNDTNMDNVQALVEFVKEYGKY</sequence>
<dbReference type="InterPro" id="IPR038071">
    <property type="entry name" value="UROD/MetE-like_sf"/>
</dbReference>
<accession>A0A975AIF0</accession>
<dbReference type="InterPro" id="IPR000257">
    <property type="entry name" value="Uroporphyrinogen_deCOase"/>
</dbReference>
<dbReference type="EMBL" id="CP071444">
    <property type="protein sequence ID" value="QSX09008.1"/>
    <property type="molecule type" value="Genomic_DNA"/>
</dbReference>
<protein>
    <recommendedName>
        <fullName evidence="1">Uroporphyrinogen decarboxylase (URO-D) domain-containing protein</fullName>
    </recommendedName>
</protein>
<dbReference type="GO" id="GO:0004853">
    <property type="term" value="F:uroporphyrinogen decarboxylase activity"/>
    <property type="evidence" value="ECO:0007669"/>
    <property type="project" value="InterPro"/>
</dbReference>
<dbReference type="GO" id="GO:0006779">
    <property type="term" value="P:porphyrin-containing compound biosynthetic process"/>
    <property type="evidence" value="ECO:0007669"/>
    <property type="project" value="InterPro"/>
</dbReference>
<reference evidence="2" key="1">
    <citation type="submission" date="2021-03" db="EMBL/GenBank/DDBJ databases">
        <title>Alkalibacter marinus sp. nov., isolated from tidal flat sediment.</title>
        <authorList>
            <person name="Namirimu T."/>
            <person name="Yang J.-A."/>
            <person name="Yang S.-H."/>
            <person name="Kim Y.-J."/>
            <person name="Kwon K.K."/>
        </authorList>
    </citation>
    <scope>NUCLEOTIDE SEQUENCE</scope>
    <source>
        <strain evidence="2">ES005</strain>
    </source>
</reference>
<keyword evidence="3" id="KW-1185">Reference proteome</keyword>
<evidence type="ECO:0000313" key="2">
    <source>
        <dbReference type="EMBL" id="QSX09008.1"/>
    </source>
</evidence>
<organism evidence="2 3">
    <name type="scientific">Alkalibacter rhizosphaerae</name>
    <dbReference type="NCBI Taxonomy" id="2815577"/>
    <lineage>
        <taxon>Bacteria</taxon>
        <taxon>Bacillati</taxon>
        <taxon>Bacillota</taxon>
        <taxon>Clostridia</taxon>
        <taxon>Eubacteriales</taxon>
        <taxon>Eubacteriaceae</taxon>
        <taxon>Alkalibacter</taxon>
    </lineage>
</organism>
<dbReference type="AlphaFoldDB" id="A0A975AIF0"/>
<dbReference type="Proteomes" id="UP000663499">
    <property type="component" value="Chromosome"/>
</dbReference>
<gene>
    <name evidence="2" type="ORF">J0B03_02775</name>
</gene>
<dbReference type="KEGG" id="alka:J0B03_02775"/>
<evidence type="ECO:0000259" key="1">
    <source>
        <dbReference type="Pfam" id="PF01208"/>
    </source>
</evidence>
<proteinExistence type="predicted"/>
<feature type="domain" description="Uroporphyrinogen decarboxylase (URO-D)" evidence="1">
    <location>
        <begin position="169"/>
        <end position="378"/>
    </location>
</feature>
<dbReference type="RefSeq" id="WP_207300349.1">
    <property type="nucleotide sequence ID" value="NZ_CP071444.1"/>
</dbReference>
<dbReference type="Gene3D" id="3.20.20.210">
    <property type="match status" value="1"/>
</dbReference>
<dbReference type="Pfam" id="PF01208">
    <property type="entry name" value="URO-D"/>
    <property type="match status" value="1"/>
</dbReference>
<dbReference type="SUPFAM" id="SSF51726">
    <property type="entry name" value="UROD/MetE-like"/>
    <property type="match status" value="1"/>
</dbReference>
<evidence type="ECO:0000313" key="3">
    <source>
        <dbReference type="Proteomes" id="UP000663499"/>
    </source>
</evidence>
<name>A0A975AIF0_9FIRM</name>